<organism evidence="1 2">
    <name type="scientific">Pseudocercospora musae</name>
    <dbReference type="NCBI Taxonomy" id="113226"/>
    <lineage>
        <taxon>Eukaryota</taxon>
        <taxon>Fungi</taxon>
        <taxon>Dikarya</taxon>
        <taxon>Ascomycota</taxon>
        <taxon>Pezizomycotina</taxon>
        <taxon>Dothideomycetes</taxon>
        <taxon>Dothideomycetidae</taxon>
        <taxon>Mycosphaerellales</taxon>
        <taxon>Mycosphaerellaceae</taxon>
        <taxon>Pseudocercospora</taxon>
    </lineage>
</organism>
<dbReference type="OrthoDB" id="2671at2759"/>
<evidence type="ECO:0000313" key="2">
    <source>
        <dbReference type="Proteomes" id="UP000073492"/>
    </source>
</evidence>
<proteinExistence type="predicted"/>
<keyword evidence="2" id="KW-1185">Reference proteome</keyword>
<dbReference type="InterPro" id="IPR019410">
    <property type="entry name" value="Methyltransf_16"/>
</dbReference>
<dbReference type="AlphaFoldDB" id="A0A139IR21"/>
<sequence length="400" mass="44111">MHHDADTLNAAKGLLGLGECEEEALDGTYAASPSFAARILIDNAVLDLPQLYTKPSATILLTTLADLSSEPVSWEATPRTLTPHVSATSTPYPKKKKVKSEGLPGYLTKIVSSSLAWIEDEVAKERIWEAASQRLSERSGRTAMGAIQRTFVIPLPPLQDQNAGRHSPNETCPHLLCPDAYLDLTLHEPALTGDSLGLKTWASSYLLAKRMTLLRTSLPHLPIEATALELGSGTGLVGLAAAAILSHHVFLTDLPDIVPNLERNAEVNADSLNMHGGQVTCAVLDWNEPQSLHVNDTDDGYEARTFPLILAADPLYSSDHPRLLVNAVRYHLSSERHARVVIELPLRDAYAHERNDFRARMNAIGLHIVDEGEEIGYDDWLAHDDEPLEVRCWWTVWAWR</sequence>
<comment type="caution">
    <text evidence="1">The sequence shown here is derived from an EMBL/GenBank/DDBJ whole genome shotgun (WGS) entry which is preliminary data.</text>
</comment>
<dbReference type="InterPro" id="IPR029063">
    <property type="entry name" value="SAM-dependent_MTases_sf"/>
</dbReference>
<dbReference type="GO" id="GO:0008757">
    <property type="term" value="F:S-adenosylmethionine-dependent methyltransferase activity"/>
    <property type="evidence" value="ECO:0007669"/>
    <property type="project" value="UniProtKB-ARBA"/>
</dbReference>
<gene>
    <name evidence="1" type="ORF">AC579_5780</name>
</gene>
<dbReference type="STRING" id="113226.A0A139IR21"/>
<name>A0A139IR21_9PEZI</name>
<dbReference type="EMBL" id="LFZO01000023">
    <property type="protein sequence ID" value="KXT17221.1"/>
    <property type="molecule type" value="Genomic_DNA"/>
</dbReference>
<accession>A0A139IR21</accession>
<dbReference type="GO" id="GO:0005829">
    <property type="term" value="C:cytosol"/>
    <property type="evidence" value="ECO:0007669"/>
    <property type="project" value="TreeGrafter"/>
</dbReference>
<dbReference type="Proteomes" id="UP000073492">
    <property type="component" value="Unassembled WGS sequence"/>
</dbReference>
<dbReference type="PANTHER" id="PTHR14614">
    <property type="entry name" value="HEPATOCELLULAR CARCINOMA-ASSOCIATED ANTIGEN"/>
    <property type="match status" value="1"/>
</dbReference>
<dbReference type="Gene3D" id="3.40.50.150">
    <property type="entry name" value="Vaccinia Virus protein VP39"/>
    <property type="match status" value="1"/>
</dbReference>
<evidence type="ECO:0000313" key="1">
    <source>
        <dbReference type="EMBL" id="KXT17221.1"/>
    </source>
</evidence>
<protein>
    <submittedName>
        <fullName evidence="1">Uncharacterized protein</fullName>
    </submittedName>
</protein>
<dbReference type="SUPFAM" id="SSF53335">
    <property type="entry name" value="S-adenosyl-L-methionine-dependent methyltransferases"/>
    <property type="match status" value="1"/>
</dbReference>
<dbReference type="PANTHER" id="PTHR14614:SF156">
    <property type="entry name" value="PROTEIN-LYSINE N-METHYLTRANSFERASE EFM2"/>
    <property type="match status" value="1"/>
</dbReference>
<reference evidence="1 2" key="1">
    <citation type="submission" date="2015-07" db="EMBL/GenBank/DDBJ databases">
        <title>Comparative genomics of the Sigatoka disease complex on banana suggests a link between parallel evolutionary changes in Pseudocercospora fijiensis and Pseudocercospora eumusae and increased virulence on the banana host.</title>
        <authorList>
            <person name="Chang T.-C."/>
            <person name="Salvucci A."/>
            <person name="Crous P.W."/>
            <person name="Stergiopoulos I."/>
        </authorList>
    </citation>
    <scope>NUCLEOTIDE SEQUENCE [LARGE SCALE GENOMIC DNA]</scope>
    <source>
        <strain evidence="1 2">CBS 116634</strain>
    </source>
</reference>
<dbReference type="Pfam" id="PF10294">
    <property type="entry name" value="Methyltransf_16"/>
    <property type="match status" value="1"/>
</dbReference>